<dbReference type="CDD" id="cd00051">
    <property type="entry name" value="EFh"/>
    <property type="match status" value="1"/>
</dbReference>
<dbReference type="EMBL" id="FNAX01000009">
    <property type="protein sequence ID" value="SDF59997.1"/>
    <property type="molecule type" value="Genomic_DNA"/>
</dbReference>
<dbReference type="Gene3D" id="1.10.238.10">
    <property type="entry name" value="EF-hand"/>
    <property type="match status" value="1"/>
</dbReference>
<accession>A0A1G7MDW4</accession>
<sequence length="178" mass="19706">MSLTGTQRKRLEQRFDLYDINEDGRIDRTDLEREAQRIVRAFGEHESSPRAQALLHAYPQMFDYLVARADLAAGSSMTKEQFVGVAEREMLRHGAAGFGKVLRPSIRAMVDLCDIDGDGQVNPAEFRRWLEAISGDIDAARAFEAIDANGDGQLSVDELVTAVGLYHEGKQDAPLLGV</sequence>
<proteinExistence type="predicted"/>
<dbReference type="SMART" id="SM00054">
    <property type="entry name" value="EFh"/>
    <property type="match status" value="3"/>
</dbReference>
<dbReference type="AlphaFoldDB" id="A0A1G7MDW4"/>
<evidence type="ECO:0000313" key="5">
    <source>
        <dbReference type="Proteomes" id="UP001432161"/>
    </source>
</evidence>
<dbReference type="SUPFAM" id="SSF47473">
    <property type="entry name" value="EF-hand"/>
    <property type="match status" value="1"/>
</dbReference>
<dbReference type="Proteomes" id="UP001432161">
    <property type="component" value="Chromosome"/>
</dbReference>
<keyword evidence="5" id="KW-1185">Reference proteome</keyword>
<dbReference type="Proteomes" id="UP000198614">
    <property type="component" value="Unassembled WGS sequence"/>
</dbReference>
<reference evidence="3" key="2">
    <citation type="submission" date="2022-10" db="EMBL/GenBank/DDBJ databases">
        <title>The complete genomes of actinobacterial strains from the NBC collection.</title>
        <authorList>
            <person name="Joergensen T.S."/>
            <person name="Alvarez Arevalo M."/>
            <person name="Sterndorff E.B."/>
            <person name="Faurdal D."/>
            <person name="Vuksanovic O."/>
            <person name="Mourched A.-S."/>
            <person name="Charusanti P."/>
            <person name="Shaw S."/>
            <person name="Blin K."/>
            <person name="Weber T."/>
        </authorList>
    </citation>
    <scope>NUCLEOTIDE SEQUENCE</scope>
    <source>
        <strain evidence="3">NBC_00489</strain>
    </source>
</reference>
<name>A0A1G7MDW4_9ACTN</name>
<protein>
    <submittedName>
        <fullName evidence="2">Ca2+-binding protein, EF-hand superfamily</fullName>
    </submittedName>
    <submittedName>
        <fullName evidence="3">EF-hand domain-containing protein</fullName>
    </submittedName>
</protein>
<dbReference type="InterPro" id="IPR002048">
    <property type="entry name" value="EF_hand_dom"/>
</dbReference>
<feature type="domain" description="EF-hand" evidence="1">
    <location>
        <begin position="6"/>
        <end position="41"/>
    </location>
</feature>
<gene>
    <name evidence="3" type="ORF">OHN36_00865</name>
    <name evidence="2" type="ORF">SAMN05216260_109158</name>
</gene>
<dbReference type="PROSITE" id="PS00018">
    <property type="entry name" value="EF_HAND_1"/>
    <property type="match status" value="2"/>
</dbReference>
<dbReference type="PROSITE" id="PS50222">
    <property type="entry name" value="EF_HAND_2"/>
    <property type="match status" value="2"/>
</dbReference>
<dbReference type="EMBL" id="CP108330">
    <property type="protein sequence ID" value="WUR35826.1"/>
    <property type="molecule type" value="Genomic_DNA"/>
</dbReference>
<evidence type="ECO:0000313" key="4">
    <source>
        <dbReference type="Proteomes" id="UP000198614"/>
    </source>
</evidence>
<evidence type="ECO:0000313" key="3">
    <source>
        <dbReference type="EMBL" id="WUR35826.1"/>
    </source>
</evidence>
<evidence type="ECO:0000313" key="2">
    <source>
        <dbReference type="EMBL" id="SDF59997.1"/>
    </source>
</evidence>
<organism evidence="2 4">
    <name type="scientific">Streptomyces griseoaurantiacus</name>
    <dbReference type="NCBI Taxonomy" id="68213"/>
    <lineage>
        <taxon>Bacteria</taxon>
        <taxon>Bacillati</taxon>
        <taxon>Actinomycetota</taxon>
        <taxon>Actinomycetes</taxon>
        <taxon>Kitasatosporales</taxon>
        <taxon>Streptomycetaceae</taxon>
        <taxon>Streptomyces</taxon>
        <taxon>Streptomyces aurantiacus group</taxon>
    </lineage>
</organism>
<reference evidence="2 4" key="1">
    <citation type="submission" date="2016-10" db="EMBL/GenBank/DDBJ databases">
        <authorList>
            <person name="de Groot N.N."/>
        </authorList>
    </citation>
    <scope>NUCLEOTIDE SEQUENCE [LARGE SCALE GENOMIC DNA]</scope>
    <source>
        <strain evidence="2 4">CGMCC 4.1859</strain>
    </source>
</reference>
<dbReference type="OrthoDB" id="7356823at2"/>
<dbReference type="Pfam" id="PF13202">
    <property type="entry name" value="EF-hand_5"/>
    <property type="match status" value="1"/>
</dbReference>
<dbReference type="InterPro" id="IPR018247">
    <property type="entry name" value="EF_Hand_1_Ca_BS"/>
</dbReference>
<evidence type="ECO:0000259" key="1">
    <source>
        <dbReference type="PROSITE" id="PS50222"/>
    </source>
</evidence>
<dbReference type="GO" id="GO:0005509">
    <property type="term" value="F:calcium ion binding"/>
    <property type="evidence" value="ECO:0007669"/>
    <property type="project" value="InterPro"/>
</dbReference>
<dbReference type="InterPro" id="IPR011992">
    <property type="entry name" value="EF-hand-dom_pair"/>
</dbReference>
<feature type="domain" description="EF-hand" evidence="1">
    <location>
        <begin position="134"/>
        <end position="169"/>
    </location>
</feature>
<dbReference type="Pfam" id="PF13499">
    <property type="entry name" value="EF-hand_7"/>
    <property type="match status" value="1"/>
</dbReference>